<organism evidence="1 2">
    <name type="scientific">Methylocella silvestris</name>
    <dbReference type="NCBI Taxonomy" id="199596"/>
    <lineage>
        <taxon>Bacteria</taxon>
        <taxon>Pseudomonadati</taxon>
        <taxon>Pseudomonadota</taxon>
        <taxon>Alphaproteobacteria</taxon>
        <taxon>Hyphomicrobiales</taxon>
        <taxon>Beijerinckiaceae</taxon>
        <taxon>Methylocella</taxon>
    </lineage>
</organism>
<reference evidence="1 2" key="1">
    <citation type="submission" date="2017-10" db="EMBL/GenBank/DDBJ databases">
        <title>Genome announcement of Methylocella silvestris TVC from permafrost.</title>
        <authorList>
            <person name="Wang J."/>
            <person name="Geng K."/>
            <person name="Ul-Haque F."/>
            <person name="Crombie A.T."/>
            <person name="Street L.E."/>
            <person name="Wookey P.A."/>
            <person name="Murrell J.C."/>
            <person name="Pratscher J."/>
        </authorList>
    </citation>
    <scope>NUCLEOTIDE SEQUENCE [LARGE SCALE GENOMIC DNA]</scope>
    <source>
        <strain evidence="1 2">TVC</strain>
    </source>
</reference>
<evidence type="ECO:0000313" key="2">
    <source>
        <dbReference type="Proteomes" id="UP000236286"/>
    </source>
</evidence>
<dbReference type="AlphaFoldDB" id="A0A2J7TBN0"/>
<name>A0A2J7TBN0_METSI</name>
<dbReference type="EMBL" id="PDZR01000064">
    <property type="protein sequence ID" value="PNG24166.1"/>
    <property type="molecule type" value="Genomic_DNA"/>
</dbReference>
<gene>
    <name evidence="1" type="ORF">CR492_20240</name>
</gene>
<accession>A0A2J7TBN0</accession>
<dbReference type="Proteomes" id="UP000236286">
    <property type="component" value="Unassembled WGS sequence"/>
</dbReference>
<proteinExistence type="predicted"/>
<evidence type="ECO:0000313" key="1">
    <source>
        <dbReference type="EMBL" id="PNG24166.1"/>
    </source>
</evidence>
<comment type="caution">
    <text evidence="1">The sequence shown here is derived from an EMBL/GenBank/DDBJ whole genome shotgun (WGS) entry which is preliminary data.</text>
</comment>
<sequence length="44" mass="5338">KRRNVIERMFCKLKNWRRVATRYDRHAQNYLSGLALAAIMISWT</sequence>
<dbReference type="OrthoDB" id="9798237at2"/>
<feature type="non-terminal residue" evidence="1">
    <location>
        <position position="1"/>
    </location>
</feature>
<protein>
    <submittedName>
        <fullName evidence="1">IS5/IS1182 family transposase</fullName>
    </submittedName>
</protein>